<dbReference type="Proteomes" id="UP000271098">
    <property type="component" value="Unassembled WGS sequence"/>
</dbReference>
<reference evidence="2 3" key="2">
    <citation type="submission" date="2018-11" db="EMBL/GenBank/DDBJ databases">
        <authorList>
            <consortium name="Pathogen Informatics"/>
        </authorList>
    </citation>
    <scope>NUCLEOTIDE SEQUENCE [LARGE SCALE GENOMIC DNA]</scope>
</reference>
<proteinExistence type="predicted"/>
<evidence type="ECO:0000313" key="2">
    <source>
        <dbReference type="EMBL" id="VDK68923.1"/>
    </source>
</evidence>
<organism evidence="4">
    <name type="scientific">Gongylonema pulchrum</name>
    <dbReference type="NCBI Taxonomy" id="637853"/>
    <lineage>
        <taxon>Eukaryota</taxon>
        <taxon>Metazoa</taxon>
        <taxon>Ecdysozoa</taxon>
        <taxon>Nematoda</taxon>
        <taxon>Chromadorea</taxon>
        <taxon>Rhabditida</taxon>
        <taxon>Spirurina</taxon>
        <taxon>Spiruromorpha</taxon>
        <taxon>Spiruroidea</taxon>
        <taxon>Gongylonematidae</taxon>
        <taxon>Gongylonema</taxon>
    </lineage>
</organism>
<accession>A0A183DKC8</accession>
<name>A0A183DKC8_9BILA</name>
<reference evidence="4" key="1">
    <citation type="submission" date="2016-06" db="UniProtKB">
        <authorList>
            <consortium name="WormBaseParasite"/>
        </authorList>
    </citation>
    <scope>IDENTIFICATION</scope>
</reference>
<gene>
    <name evidence="2" type="ORF">GPUH_LOCUS9171</name>
</gene>
<evidence type="ECO:0000313" key="3">
    <source>
        <dbReference type="Proteomes" id="UP000271098"/>
    </source>
</evidence>
<dbReference type="OrthoDB" id="2020634at2759"/>
<keyword evidence="3" id="KW-1185">Reference proteome</keyword>
<dbReference type="EMBL" id="UYRT01029062">
    <property type="protein sequence ID" value="VDK68923.1"/>
    <property type="molecule type" value="Genomic_DNA"/>
</dbReference>
<protein>
    <submittedName>
        <fullName evidence="2 4">Uncharacterized protein</fullName>
    </submittedName>
</protein>
<dbReference type="AlphaFoldDB" id="A0A183DKC8"/>
<sequence>MDTETQSMVLSVAYLRSLHAQCDSQHQEVSQVVLEIPRASLLAQAPDTEAFGSGAATAADTVGDVWSVPAQSAILPHPNVLPSESGSEQHEENNDESPPPMLIGLSDKFPGI</sequence>
<evidence type="ECO:0000313" key="4">
    <source>
        <dbReference type="WBParaSite" id="GPUH_0000917901-mRNA-1"/>
    </source>
</evidence>
<dbReference type="WBParaSite" id="GPUH_0000917901-mRNA-1">
    <property type="protein sequence ID" value="GPUH_0000917901-mRNA-1"/>
    <property type="gene ID" value="GPUH_0000917901"/>
</dbReference>
<evidence type="ECO:0000256" key="1">
    <source>
        <dbReference type="SAM" id="MobiDB-lite"/>
    </source>
</evidence>
<feature type="region of interest" description="Disordered" evidence="1">
    <location>
        <begin position="76"/>
        <end position="112"/>
    </location>
</feature>